<dbReference type="EC" id="2.7.11.1" evidence="1"/>
<protein>
    <recommendedName>
        <fullName evidence="1">non-specific serine/threonine protein kinase</fullName>
        <ecNumber evidence="1">2.7.11.1</ecNumber>
    </recommendedName>
</protein>
<dbReference type="SUPFAM" id="SSF56112">
    <property type="entry name" value="Protein kinase-like (PK-like)"/>
    <property type="match status" value="1"/>
</dbReference>
<dbReference type="GO" id="GO:0000245">
    <property type="term" value="P:spliceosomal complex assembly"/>
    <property type="evidence" value="ECO:0007669"/>
    <property type="project" value="TreeGrafter"/>
</dbReference>
<keyword evidence="3" id="KW-0808">Transferase</keyword>
<keyword evidence="6" id="KW-0067">ATP-binding</keyword>
<evidence type="ECO:0000256" key="8">
    <source>
        <dbReference type="ARBA" id="ARBA00048679"/>
    </source>
</evidence>
<comment type="catalytic activity">
    <reaction evidence="8">
        <text>L-seryl-[protein] + ATP = O-phospho-L-seryl-[protein] + ADP + H(+)</text>
        <dbReference type="Rhea" id="RHEA:17989"/>
        <dbReference type="Rhea" id="RHEA-COMP:9863"/>
        <dbReference type="Rhea" id="RHEA-COMP:11604"/>
        <dbReference type="ChEBI" id="CHEBI:15378"/>
        <dbReference type="ChEBI" id="CHEBI:29999"/>
        <dbReference type="ChEBI" id="CHEBI:30616"/>
        <dbReference type="ChEBI" id="CHEBI:83421"/>
        <dbReference type="ChEBI" id="CHEBI:456216"/>
        <dbReference type="EC" id="2.7.11.1"/>
    </reaction>
</comment>
<proteinExistence type="predicted"/>
<dbReference type="AlphaFoldDB" id="A0A4U0WR05"/>
<dbReference type="GO" id="GO:0005524">
    <property type="term" value="F:ATP binding"/>
    <property type="evidence" value="ECO:0007669"/>
    <property type="project" value="UniProtKB-KW"/>
</dbReference>
<comment type="caution">
    <text evidence="10">The sequence shown here is derived from an EMBL/GenBank/DDBJ whole genome shotgun (WGS) entry which is preliminary data.</text>
</comment>
<sequence length="411" mass="47368">MTTPPRFELIDPDVLVEEETLPEYRPERYYPVTINQLFKNRYRVVVKLGYGSASTVWLCRDLHSAQDAPSHVALKVYVSSLKVHRELPVYQHLDSLESKHMGRRNVRKIFEAFEIPGPHGKHMCLVHEACGVSLFELTNLTPGKVMDVGVLRQIMRPVLNGLQYLHEEAKIVHTDLQPNNVLMGINDPSIFDSFEQDEVECPAPRKEIHGRTIYMSRRMQITSGFPKISDLSEARFIDAIVDSDLVMPDVHRAPENILGMSWGPAIDIWALAMMLWDLLERYRFLSPYDEEGDYCDQHHLAQLIAILGPPPLDFLERSEYSWKYFNRDGTWKGDVPIPPDMSLEAAEKRLEGPEKRQFLALMRKILKWRPEDRPSIKEIFFDEWLCADLIESGVVQQRDGECVVLAPAFTV</sequence>
<dbReference type="STRING" id="329884.A0A4U0WR05"/>
<evidence type="ECO:0000256" key="1">
    <source>
        <dbReference type="ARBA" id="ARBA00012513"/>
    </source>
</evidence>
<dbReference type="PANTHER" id="PTHR47634:SF9">
    <property type="entry name" value="PROTEIN KINASE DOMAIN-CONTAINING PROTEIN-RELATED"/>
    <property type="match status" value="1"/>
</dbReference>
<dbReference type="Pfam" id="PF00069">
    <property type="entry name" value="Pkinase"/>
    <property type="match status" value="1"/>
</dbReference>
<keyword evidence="11" id="KW-1185">Reference proteome</keyword>
<dbReference type="GO" id="GO:0050684">
    <property type="term" value="P:regulation of mRNA processing"/>
    <property type="evidence" value="ECO:0007669"/>
    <property type="project" value="TreeGrafter"/>
</dbReference>
<evidence type="ECO:0000256" key="5">
    <source>
        <dbReference type="ARBA" id="ARBA00022777"/>
    </source>
</evidence>
<dbReference type="EMBL" id="NAJQ01000700">
    <property type="protein sequence ID" value="TKA65862.1"/>
    <property type="molecule type" value="Genomic_DNA"/>
</dbReference>
<evidence type="ECO:0000256" key="3">
    <source>
        <dbReference type="ARBA" id="ARBA00022679"/>
    </source>
</evidence>
<dbReference type="PROSITE" id="PS50011">
    <property type="entry name" value="PROTEIN_KINASE_DOM"/>
    <property type="match status" value="1"/>
</dbReference>
<organism evidence="10 11">
    <name type="scientific">Friedmanniomyces simplex</name>
    <dbReference type="NCBI Taxonomy" id="329884"/>
    <lineage>
        <taxon>Eukaryota</taxon>
        <taxon>Fungi</taxon>
        <taxon>Dikarya</taxon>
        <taxon>Ascomycota</taxon>
        <taxon>Pezizomycotina</taxon>
        <taxon>Dothideomycetes</taxon>
        <taxon>Dothideomycetidae</taxon>
        <taxon>Mycosphaerellales</taxon>
        <taxon>Teratosphaeriaceae</taxon>
        <taxon>Friedmanniomyces</taxon>
    </lineage>
</organism>
<dbReference type="Gene3D" id="3.30.200.20">
    <property type="entry name" value="Phosphorylase Kinase, domain 1"/>
    <property type="match status" value="1"/>
</dbReference>
<dbReference type="InterPro" id="IPR000719">
    <property type="entry name" value="Prot_kinase_dom"/>
</dbReference>
<accession>A0A4U0WR05</accession>
<evidence type="ECO:0000313" key="11">
    <source>
        <dbReference type="Proteomes" id="UP000309340"/>
    </source>
</evidence>
<feature type="domain" description="Protein kinase" evidence="9">
    <location>
        <begin position="42"/>
        <end position="385"/>
    </location>
</feature>
<dbReference type="PANTHER" id="PTHR47634">
    <property type="entry name" value="PROTEIN KINASE DOMAIN-CONTAINING PROTEIN-RELATED"/>
    <property type="match status" value="1"/>
</dbReference>
<evidence type="ECO:0000256" key="2">
    <source>
        <dbReference type="ARBA" id="ARBA00022527"/>
    </source>
</evidence>
<dbReference type="InterPro" id="IPR011009">
    <property type="entry name" value="Kinase-like_dom_sf"/>
</dbReference>
<evidence type="ECO:0000256" key="4">
    <source>
        <dbReference type="ARBA" id="ARBA00022741"/>
    </source>
</evidence>
<dbReference type="InterPro" id="IPR051334">
    <property type="entry name" value="SRPK"/>
</dbReference>
<keyword evidence="5" id="KW-0418">Kinase</keyword>
<dbReference type="GO" id="GO:0004674">
    <property type="term" value="F:protein serine/threonine kinase activity"/>
    <property type="evidence" value="ECO:0007669"/>
    <property type="project" value="UniProtKB-KW"/>
</dbReference>
<evidence type="ECO:0000313" key="10">
    <source>
        <dbReference type="EMBL" id="TKA65862.1"/>
    </source>
</evidence>
<dbReference type="SMART" id="SM00220">
    <property type="entry name" value="S_TKc"/>
    <property type="match status" value="1"/>
</dbReference>
<name>A0A4U0WR05_9PEZI</name>
<evidence type="ECO:0000259" key="9">
    <source>
        <dbReference type="PROSITE" id="PS50011"/>
    </source>
</evidence>
<gene>
    <name evidence="10" type="ORF">B0A55_07946</name>
</gene>
<dbReference type="OrthoDB" id="5979581at2759"/>
<evidence type="ECO:0000256" key="7">
    <source>
        <dbReference type="ARBA" id="ARBA00047899"/>
    </source>
</evidence>
<dbReference type="Proteomes" id="UP000309340">
    <property type="component" value="Unassembled WGS sequence"/>
</dbReference>
<reference evidence="10 11" key="1">
    <citation type="submission" date="2017-03" db="EMBL/GenBank/DDBJ databases">
        <title>Genomes of endolithic fungi from Antarctica.</title>
        <authorList>
            <person name="Coleine C."/>
            <person name="Masonjones S."/>
            <person name="Stajich J.E."/>
        </authorList>
    </citation>
    <scope>NUCLEOTIDE SEQUENCE [LARGE SCALE GENOMIC DNA]</scope>
    <source>
        <strain evidence="10 11">CCFEE 5184</strain>
    </source>
</reference>
<keyword evidence="4" id="KW-0547">Nucleotide-binding</keyword>
<dbReference type="Gene3D" id="1.10.510.10">
    <property type="entry name" value="Transferase(Phosphotransferase) domain 1"/>
    <property type="match status" value="1"/>
</dbReference>
<keyword evidence="2" id="KW-0723">Serine/threonine-protein kinase</keyword>
<comment type="catalytic activity">
    <reaction evidence="7">
        <text>L-threonyl-[protein] + ATP = O-phospho-L-threonyl-[protein] + ADP + H(+)</text>
        <dbReference type="Rhea" id="RHEA:46608"/>
        <dbReference type="Rhea" id="RHEA-COMP:11060"/>
        <dbReference type="Rhea" id="RHEA-COMP:11605"/>
        <dbReference type="ChEBI" id="CHEBI:15378"/>
        <dbReference type="ChEBI" id="CHEBI:30013"/>
        <dbReference type="ChEBI" id="CHEBI:30616"/>
        <dbReference type="ChEBI" id="CHEBI:61977"/>
        <dbReference type="ChEBI" id="CHEBI:456216"/>
        <dbReference type="EC" id="2.7.11.1"/>
    </reaction>
</comment>
<evidence type="ECO:0000256" key="6">
    <source>
        <dbReference type="ARBA" id="ARBA00022840"/>
    </source>
</evidence>